<dbReference type="GO" id="GO:0055085">
    <property type="term" value="P:transmembrane transport"/>
    <property type="evidence" value="ECO:0007669"/>
    <property type="project" value="InterPro"/>
</dbReference>
<protein>
    <submittedName>
        <fullName evidence="9">Hypothetical membrane protein</fullName>
    </submittedName>
</protein>
<dbReference type="AlphaFoldDB" id="C1A336"/>
<dbReference type="InterPro" id="IPR051679">
    <property type="entry name" value="DASS-Related_Transporters"/>
</dbReference>
<keyword evidence="6 7" id="KW-0472">Membrane</keyword>
<evidence type="ECO:0000256" key="4">
    <source>
        <dbReference type="ARBA" id="ARBA00022737"/>
    </source>
</evidence>
<reference evidence="10" key="1">
    <citation type="submission" date="2005-03" db="EMBL/GenBank/DDBJ databases">
        <title>Comparison of the complete genome sequences of Rhodococcus erythropolis PR4 and Rhodococcus opacus B4.</title>
        <authorList>
            <person name="Takarada H."/>
            <person name="Sekine M."/>
            <person name="Hosoyama A."/>
            <person name="Yamada R."/>
            <person name="Fujisawa T."/>
            <person name="Omata S."/>
            <person name="Shimizu A."/>
            <person name="Tsukatani N."/>
            <person name="Tanikawa S."/>
            <person name="Fujita N."/>
            <person name="Harayama S."/>
        </authorList>
    </citation>
    <scope>NUCLEOTIDE SEQUENCE [LARGE SCALE GENOMIC DNA]</scope>
    <source>
        <strain evidence="10">PR4 / NBRC 100887</strain>
    </source>
</reference>
<feature type="transmembrane region" description="Helical" evidence="7">
    <location>
        <begin position="41"/>
        <end position="59"/>
    </location>
</feature>
<dbReference type="eggNOG" id="COG0471">
    <property type="taxonomic scope" value="Bacteria"/>
</dbReference>
<reference evidence="9 10" key="2">
    <citation type="journal article" date="2006" name="Environ. Microbiol.">
        <title>Sequence analysis of three plasmids harboured in Rhodococcus erythropolis strain PR4.</title>
        <authorList>
            <person name="Sekine M."/>
            <person name="Tanikawa S."/>
            <person name="Omata S."/>
            <person name="Saito M."/>
            <person name="Fujisawa T."/>
            <person name="Tsukatani N."/>
            <person name="Tajima T."/>
            <person name="Sekigawa T."/>
            <person name="Kosugi H."/>
            <person name="Matsuo Y."/>
            <person name="Nishiko R."/>
            <person name="Imamura K."/>
            <person name="Ito M."/>
            <person name="Narita H."/>
            <person name="Tago S."/>
            <person name="Fujita N."/>
            <person name="Harayama S."/>
        </authorList>
    </citation>
    <scope>NUCLEOTIDE SEQUENCE [LARGE SCALE GENOMIC DNA]</scope>
    <source>
        <strain evidence="10">PR4 / NBRC 100887</strain>
    </source>
</reference>
<evidence type="ECO:0000256" key="5">
    <source>
        <dbReference type="ARBA" id="ARBA00022989"/>
    </source>
</evidence>
<keyword evidence="2" id="KW-0813">Transport</keyword>
<feature type="transmembrane region" description="Helical" evidence="7">
    <location>
        <begin position="478"/>
        <end position="498"/>
    </location>
</feature>
<organism evidence="9 10">
    <name type="scientific">Rhodococcus erythropolis (strain PR4 / NBRC 100887)</name>
    <dbReference type="NCBI Taxonomy" id="234621"/>
    <lineage>
        <taxon>Bacteria</taxon>
        <taxon>Bacillati</taxon>
        <taxon>Actinomycetota</taxon>
        <taxon>Actinomycetes</taxon>
        <taxon>Mycobacteriales</taxon>
        <taxon>Nocardiaceae</taxon>
        <taxon>Rhodococcus</taxon>
        <taxon>Rhodococcus erythropolis group</taxon>
    </lineage>
</organism>
<feature type="transmembrane region" description="Helical" evidence="7">
    <location>
        <begin position="71"/>
        <end position="92"/>
    </location>
</feature>
<keyword evidence="3 7" id="KW-0812">Transmembrane</keyword>
<dbReference type="PANTHER" id="PTHR43652">
    <property type="entry name" value="BASIC AMINO ACID ANTIPORTER YFCC-RELATED"/>
    <property type="match status" value="1"/>
</dbReference>
<dbReference type="GO" id="GO:0006813">
    <property type="term" value="P:potassium ion transport"/>
    <property type="evidence" value="ECO:0007669"/>
    <property type="project" value="InterPro"/>
</dbReference>
<name>C1A336_RHOE4</name>
<gene>
    <name evidence="9" type="ordered locus">RER_43130</name>
</gene>
<feature type="transmembrane region" description="Helical" evidence="7">
    <location>
        <begin position="150"/>
        <end position="175"/>
    </location>
</feature>
<feature type="transmembrane region" description="Helical" evidence="7">
    <location>
        <begin position="371"/>
        <end position="388"/>
    </location>
</feature>
<evidence type="ECO:0000259" key="8">
    <source>
        <dbReference type="Pfam" id="PF03600"/>
    </source>
</evidence>
<feature type="transmembrane region" description="Helical" evidence="7">
    <location>
        <begin position="519"/>
        <end position="539"/>
    </location>
</feature>
<dbReference type="Proteomes" id="UP000002204">
    <property type="component" value="Chromosome"/>
</dbReference>
<dbReference type="KEGG" id="rer:RER_43130"/>
<keyword evidence="4" id="KW-0677">Repeat</keyword>
<dbReference type="EMBL" id="AP008957">
    <property type="protein sequence ID" value="BAH35021.1"/>
    <property type="molecule type" value="Genomic_DNA"/>
</dbReference>
<evidence type="ECO:0000256" key="2">
    <source>
        <dbReference type="ARBA" id="ARBA00022448"/>
    </source>
</evidence>
<dbReference type="HOGENOM" id="CLU_005170_6_1_11"/>
<evidence type="ECO:0000256" key="6">
    <source>
        <dbReference type="ARBA" id="ARBA00023136"/>
    </source>
</evidence>
<dbReference type="CDD" id="cd01115">
    <property type="entry name" value="SLC13_permease"/>
    <property type="match status" value="1"/>
</dbReference>
<feature type="transmembrane region" description="Helical" evidence="7">
    <location>
        <begin position="187"/>
        <end position="210"/>
    </location>
</feature>
<evidence type="ECO:0000256" key="1">
    <source>
        <dbReference type="ARBA" id="ARBA00004141"/>
    </source>
</evidence>
<dbReference type="GO" id="GO:0005886">
    <property type="term" value="C:plasma membrane"/>
    <property type="evidence" value="ECO:0007669"/>
    <property type="project" value="TreeGrafter"/>
</dbReference>
<evidence type="ECO:0000256" key="3">
    <source>
        <dbReference type="ARBA" id="ARBA00022692"/>
    </source>
</evidence>
<feature type="transmembrane region" description="Helical" evidence="7">
    <location>
        <begin position="395"/>
        <end position="414"/>
    </location>
</feature>
<dbReference type="PANTHER" id="PTHR43652:SF2">
    <property type="entry name" value="BASIC AMINO ACID ANTIPORTER YFCC-RELATED"/>
    <property type="match status" value="1"/>
</dbReference>
<dbReference type="SUPFAM" id="SSF116726">
    <property type="entry name" value="TrkA C-terminal domain-like"/>
    <property type="match status" value="1"/>
</dbReference>
<dbReference type="Pfam" id="PF03600">
    <property type="entry name" value="CitMHS"/>
    <property type="match status" value="1"/>
</dbReference>
<evidence type="ECO:0000313" key="9">
    <source>
        <dbReference type="EMBL" id="BAH35021.1"/>
    </source>
</evidence>
<feature type="transmembrane region" description="Helical" evidence="7">
    <location>
        <begin position="345"/>
        <end position="365"/>
    </location>
</feature>
<feature type="transmembrane region" description="Helical" evidence="7">
    <location>
        <begin position="112"/>
        <end position="138"/>
    </location>
</feature>
<dbReference type="InterPro" id="IPR004680">
    <property type="entry name" value="Cit_transptr-like_dom"/>
</dbReference>
<evidence type="ECO:0000256" key="7">
    <source>
        <dbReference type="SAM" id="Phobius"/>
    </source>
</evidence>
<feature type="transmembrane region" description="Helical" evidence="7">
    <location>
        <begin position="12"/>
        <end position="35"/>
    </location>
</feature>
<sequence length="541" mass="55822">MRDGAVLYEQVPLRIVNDITITFVVLALVVALFVIGRIPVGIIAIGTALALYATGVITMEQALAGFGDPTVVFIAALFVVSEALDATGVTTWAGEKLLAKVGESRVRLLSAIMLLVAALTALISVNGAVAALVPMVVVLAVRLGKSTSQLLLPLAFAAHAGSMLTLTGTPVNIIVSEAAEESGAGAFGFFSFTLVGAPLVLGTIAIAVLLGPHVLPHRAGTSMSPDLSRHAKTLAKQYQLMGRDAPSAEPLITKHDGVVEVIIPPRSEMIGDRAFPGMVTDSGDLVILAVQRAGEDCGPNGVKLAAGDTLLLQGSWDDLDTHTAVDPNVLVVDAPGQIRKQAAPLGTRAVIALVVVAAMVVMLTFGLVPSAIAGLLAACAMVLLRVISVEQAHRSISWTTLILVGGMIPLSTAIQQTGAAEKLAHAFVDVVGGASPYVVVAGLFVVTATLGQLISNTATALIITPIAISVAGELDISVLPLLMTVTVAAAASFLTPVATPANMMVMGPGGYKFGDYWKLGLPMLLWFLVVATVLIPVIWSF</sequence>
<keyword evidence="5 7" id="KW-1133">Transmembrane helix</keyword>
<evidence type="ECO:0000313" key="10">
    <source>
        <dbReference type="Proteomes" id="UP000002204"/>
    </source>
</evidence>
<feature type="transmembrane region" description="Helical" evidence="7">
    <location>
        <begin position="426"/>
        <end position="446"/>
    </location>
</feature>
<accession>C1A336</accession>
<dbReference type="InterPro" id="IPR036721">
    <property type="entry name" value="RCK_C_sf"/>
</dbReference>
<proteinExistence type="predicted"/>
<feature type="domain" description="Citrate transporter-like" evidence="8">
    <location>
        <begin position="31"/>
        <end position="471"/>
    </location>
</feature>
<comment type="subcellular location">
    <subcellularLocation>
        <location evidence="1">Membrane</location>
        <topology evidence="1">Multi-pass membrane protein</topology>
    </subcellularLocation>
</comment>